<reference evidence="1 2" key="1">
    <citation type="journal article" date="2014" name="Emerg. Infect. Dis.">
        <title>High-level Relatedness among Mycobacterium abscessus subsp. massiliense Strains from Widely Separated Outbreaks.</title>
        <authorList>
            <person name="Tettelin H."/>
            <person name="Davidson R.M."/>
            <person name="Agrawal S."/>
            <person name="Aitken M.L."/>
            <person name="Shallom S."/>
            <person name="Hasan N.A."/>
            <person name="Strong M."/>
            <person name="Nogueira de Moura V.C."/>
            <person name="De Groote M.A."/>
            <person name="Duarte R.S."/>
            <person name="Hine E."/>
            <person name="Parankush S."/>
            <person name="Su Q."/>
            <person name="Daugherty S.C."/>
            <person name="Fraser C.M."/>
            <person name="Brown-Elliott B.A."/>
            <person name="Wallace R.J.Jr."/>
            <person name="Holland S.M."/>
            <person name="Sampaio E.P."/>
            <person name="Olivier K.N."/>
            <person name="Jackson M."/>
            <person name="Zelazny A.M."/>
        </authorList>
    </citation>
    <scope>NUCLEOTIDE SEQUENCE [LARGE SCALE GENOMIC DNA]</scope>
    <source>
        <strain evidence="1 2">MAB_091912_2446</strain>
    </source>
</reference>
<gene>
    <name evidence="1" type="ORF">L833_4678</name>
</gene>
<evidence type="ECO:0000313" key="2">
    <source>
        <dbReference type="Proteomes" id="UP000018502"/>
    </source>
</evidence>
<dbReference type="AlphaFoldDB" id="A0A829MEN3"/>
<name>A0A829MEN3_9MYCO</name>
<proteinExistence type="predicted"/>
<evidence type="ECO:0000313" key="1">
    <source>
        <dbReference type="EMBL" id="ESV62273.1"/>
    </source>
</evidence>
<sequence length="43" mass="4800">MPVKHALKSRLCVLRDQEAFVSSLSALTRLKEKMTSPTSENPV</sequence>
<organism evidence="1 2">
    <name type="scientific">Mycobacteroides abscessus MAB_091912_2446</name>
    <dbReference type="NCBI Taxonomy" id="1335414"/>
    <lineage>
        <taxon>Bacteria</taxon>
        <taxon>Bacillati</taxon>
        <taxon>Actinomycetota</taxon>
        <taxon>Actinomycetes</taxon>
        <taxon>Mycobacteriales</taxon>
        <taxon>Mycobacteriaceae</taxon>
        <taxon>Mycobacteroides</taxon>
        <taxon>Mycobacteroides abscessus</taxon>
    </lineage>
</organism>
<protein>
    <submittedName>
        <fullName evidence="1">Uncharacterized protein</fullName>
    </submittedName>
</protein>
<accession>A0A829MEN3</accession>
<dbReference type="Proteomes" id="UP000018502">
    <property type="component" value="Unassembled WGS sequence"/>
</dbReference>
<dbReference type="EMBL" id="AYTF01000002">
    <property type="protein sequence ID" value="ESV62273.1"/>
    <property type="molecule type" value="Genomic_DNA"/>
</dbReference>
<comment type="caution">
    <text evidence="1">The sequence shown here is derived from an EMBL/GenBank/DDBJ whole genome shotgun (WGS) entry which is preliminary data.</text>
</comment>